<sequence length="142" mass="16452">MDNSYSINNNSFITINNLINKRDFTTAENLLNSYIEKNADYHYLYSLLLEKKAWFDESLNHLKIAVSLSPNNTLYKESLITLMGRHRHYSDDYYHNGYRRRNRGCACCCCDDCCDCGNFSCCDLICLDQCCECMGGDLIECI</sequence>
<gene>
    <name evidence="1" type="ORF">H6A19_01295</name>
</gene>
<accession>A0ABS2FCF7</accession>
<keyword evidence="2" id="KW-1185">Reference proteome</keyword>
<evidence type="ECO:0000313" key="1">
    <source>
        <dbReference type="EMBL" id="MBM6817986.1"/>
    </source>
</evidence>
<name>A0ABS2FCF7_9CLOT</name>
<dbReference type="RefSeq" id="WP_148323101.1">
    <property type="nucleotide sequence ID" value="NZ_JACJLL010000004.1"/>
</dbReference>
<comment type="caution">
    <text evidence="1">The sequence shown here is derived from an EMBL/GenBank/DDBJ whole genome shotgun (WGS) entry which is preliminary data.</text>
</comment>
<proteinExistence type="predicted"/>
<evidence type="ECO:0000313" key="2">
    <source>
        <dbReference type="Proteomes" id="UP000767334"/>
    </source>
</evidence>
<dbReference type="Proteomes" id="UP000767334">
    <property type="component" value="Unassembled WGS sequence"/>
</dbReference>
<reference evidence="1 2" key="1">
    <citation type="journal article" date="2021" name="Sci. Rep.">
        <title>The distribution of antibiotic resistance genes in chicken gut microbiota commensals.</title>
        <authorList>
            <person name="Juricova H."/>
            <person name="Matiasovicova J."/>
            <person name="Kubasova T."/>
            <person name="Cejkova D."/>
            <person name="Rychlik I."/>
        </authorList>
    </citation>
    <scope>NUCLEOTIDE SEQUENCE [LARGE SCALE GENOMIC DNA]</scope>
    <source>
        <strain evidence="1 2">An435</strain>
    </source>
</reference>
<organism evidence="1 2">
    <name type="scientific">Clostridium saudiense</name>
    <dbReference type="NCBI Taxonomy" id="1414720"/>
    <lineage>
        <taxon>Bacteria</taxon>
        <taxon>Bacillati</taxon>
        <taxon>Bacillota</taxon>
        <taxon>Clostridia</taxon>
        <taxon>Eubacteriales</taxon>
        <taxon>Clostridiaceae</taxon>
        <taxon>Clostridium</taxon>
    </lineage>
</organism>
<protein>
    <submittedName>
        <fullName evidence="1">Molecular chaperone DnaJ</fullName>
    </submittedName>
</protein>
<dbReference type="EMBL" id="JACJLL010000004">
    <property type="protein sequence ID" value="MBM6817986.1"/>
    <property type="molecule type" value="Genomic_DNA"/>
</dbReference>